<gene>
    <name evidence="2" type="ORF">COO59_01830</name>
</gene>
<dbReference type="AlphaFoldDB" id="A0A2K1QEY2"/>
<evidence type="ECO:0000313" key="2">
    <source>
        <dbReference type="EMBL" id="PNS13577.1"/>
    </source>
</evidence>
<keyword evidence="3" id="KW-1185">Reference proteome</keyword>
<evidence type="ECO:0000313" key="3">
    <source>
        <dbReference type="Proteomes" id="UP000236345"/>
    </source>
</evidence>
<keyword evidence="1" id="KW-1133">Transmembrane helix</keyword>
<name>A0A2K1QEY2_9GAMM</name>
<keyword evidence="1" id="KW-0472">Membrane</keyword>
<sequence>MKSFVRLPKPLLILETIGILLLLTAFLVVQQLIPLPAGWSGRQAATALIFTGIVLMLPAAVALMWRTAQAIAPELFGRRRGDTSSKTSGDSHDADH</sequence>
<dbReference type="EMBL" id="NWUO01000001">
    <property type="protein sequence ID" value="PNS13577.1"/>
    <property type="molecule type" value="Genomic_DNA"/>
</dbReference>
<feature type="transmembrane region" description="Helical" evidence="1">
    <location>
        <begin position="12"/>
        <end position="33"/>
    </location>
</feature>
<comment type="caution">
    <text evidence="2">The sequence shown here is derived from an EMBL/GenBank/DDBJ whole genome shotgun (WGS) entry which is preliminary data.</text>
</comment>
<feature type="transmembrane region" description="Helical" evidence="1">
    <location>
        <begin position="45"/>
        <end position="65"/>
    </location>
</feature>
<dbReference type="Pfam" id="PF07214">
    <property type="entry name" value="DUF1418"/>
    <property type="match status" value="1"/>
</dbReference>
<organism evidence="2 3">
    <name type="scientific">Mixta theicola</name>
    <dbReference type="NCBI Taxonomy" id="1458355"/>
    <lineage>
        <taxon>Bacteria</taxon>
        <taxon>Pseudomonadati</taxon>
        <taxon>Pseudomonadota</taxon>
        <taxon>Gammaproteobacteria</taxon>
        <taxon>Enterobacterales</taxon>
        <taxon>Erwiniaceae</taxon>
        <taxon>Mixta</taxon>
    </lineage>
</organism>
<dbReference type="InterPro" id="IPR010815">
    <property type="entry name" value="DUF1418"/>
</dbReference>
<dbReference type="OrthoDB" id="6478907at2"/>
<evidence type="ECO:0000256" key="1">
    <source>
        <dbReference type="SAM" id="Phobius"/>
    </source>
</evidence>
<accession>A0A2K1QEY2</accession>
<evidence type="ECO:0008006" key="4">
    <source>
        <dbReference type="Google" id="ProtNLM"/>
    </source>
</evidence>
<dbReference type="RefSeq" id="WP_103058121.1">
    <property type="nucleotide sequence ID" value="NZ_BSOF01000028.1"/>
</dbReference>
<reference evidence="3" key="1">
    <citation type="submission" date="2017-09" db="EMBL/GenBank/DDBJ databases">
        <authorList>
            <person name="Palmer M."/>
            <person name="Steenkamp E.T."/>
            <person name="Coetzee M.P."/>
            <person name="Avontuur J.R."/>
            <person name="Van Zyl E."/>
            <person name="Chan W.-Y."/>
            <person name="Blom J."/>
            <person name="Venter S.N."/>
        </authorList>
    </citation>
    <scope>NUCLEOTIDE SEQUENCE [LARGE SCALE GENOMIC DNA]</scope>
    <source>
        <strain evidence="3">QC88-366</strain>
    </source>
</reference>
<keyword evidence="1" id="KW-0812">Transmembrane</keyword>
<protein>
    <recommendedName>
        <fullName evidence="4">DUF1418 domain-containing protein</fullName>
    </recommendedName>
</protein>
<proteinExistence type="predicted"/>
<dbReference type="Proteomes" id="UP000236345">
    <property type="component" value="Unassembled WGS sequence"/>
</dbReference>